<dbReference type="CDD" id="cd04301">
    <property type="entry name" value="NAT_SF"/>
    <property type="match status" value="1"/>
</dbReference>
<dbReference type="EMBL" id="JABMOJ010000561">
    <property type="protein sequence ID" value="NQV66684.1"/>
    <property type="molecule type" value="Genomic_DNA"/>
</dbReference>
<reference evidence="4" key="1">
    <citation type="submission" date="2020-05" db="EMBL/GenBank/DDBJ databases">
        <title>Sulfur intermediates as new biogeochemical hubs in an aquatic model microbial ecosystem.</title>
        <authorList>
            <person name="Vigneron A."/>
        </authorList>
    </citation>
    <scope>NUCLEOTIDE SEQUENCE</scope>
    <source>
        <strain evidence="4">Bin.250</strain>
    </source>
</reference>
<evidence type="ECO:0000313" key="5">
    <source>
        <dbReference type="Proteomes" id="UP000754644"/>
    </source>
</evidence>
<feature type="domain" description="N-acetyltransferase" evidence="3">
    <location>
        <begin position="12"/>
        <end position="148"/>
    </location>
</feature>
<evidence type="ECO:0000259" key="3">
    <source>
        <dbReference type="PROSITE" id="PS51186"/>
    </source>
</evidence>
<evidence type="ECO:0000256" key="2">
    <source>
        <dbReference type="ARBA" id="ARBA00023315"/>
    </source>
</evidence>
<dbReference type="PROSITE" id="PS51186">
    <property type="entry name" value="GNAT"/>
    <property type="match status" value="2"/>
</dbReference>
<keyword evidence="2" id="KW-0012">Acyltransferase</keyword>
<dbReference type="Pfam" id="PF25559">
    <property type="entry name" value="DUF7931"/>
    <property type="match status" value="1"/>
</dbReference>
<dbReference type="InterPro" id="IPR057691">
    <property type="entry name" value="DUF7931"/>
</dbReference>
<keyword evidence="1" id="KW-0808">Transferase</keyword>
<sequence>MSNDLQLNRCQITHVDWRAAQNTLSNLRRQVFIIEQGVPQEEEWDGQDETAQHWLATDAAGIAIGTARLLPSGQIGRMAVLSDYRGTGIGATLLGAAVNHARHLGFTTVFLNAQTHALGFYQRAGFTADGAEFMEAGIPHYHMTQSLIPAESPPVRTIEAPEIALLDFDTLEADWSADGATIIAVRDLVLSQELEQPAEILNDDADKTHLHWHAKHPSGETIGVVRMDLEGNISRLAVLPEHRHRGVARALLAAAVARAYRFGLPEAQFSGLQNLERLFTQSGFTPTGEPFMAHGHPHQIYQKDLSVGNIEHQRREQSSIADDTDIDIRTDKLARDHQPVRLSQEAEFRQVILDMCQQAQQSIRIWSPMLDHKLFHSDELSECISALARRNRYTRVEILLYDSQRVVKAGHALVDISRKLSSSISIKLVDPERRHRNDEFVLVDNEGVIYRSDFEQYEGSANFRDITTNNRLGRQFKSAWETGLHDPNLRQLKI</sequence>
<dbReference type="Proteomes" id="UP000754644">
    <property type="component" value="Unassembled WGS sequence"/>
</dbReference>
<dbReference type="Pfam" id="PF13673">
    <property type="entry name" value="Acetyltransf_10"/>
    <property type="match status" value="2"/>
</dbReference>
<dbReference type="InterPro" id="IPR050832">
    <property type="entry name" value="Bact_Acetyltransf"/>
</dbReference>
<accession>A0A972W0C4</accession>
<dbReference type="PANTHER" id="PTHR43877">
    <property type="entry name" value="AMINOALKYLPHOSPHONATE N-ACETYLTRANSFERASE-RELATED-RELATED"/>
    <property type="match status" value="1"/>
</dbReference>
<name>A0A972W0C4_9GAMM</name>
<comment type="caution">
    <text evidence="4">The sequence shown here is derived from an EMBL/GenBank/DDBJ whole genome shotgun (WGS) entry which is preliminary data.</text>
</comment>
<dbReference type="SUPFAM" id="SSF55729">
    <property type="entry name" value="Acyl-CoA N-acyltransferases (Nat)"/>
    <property type="match status" value="2"/>
</dbReference>
<evidence type="ECO:0000256" key="1">
    <source>
        <dbReference type="ARBA" id="ARBA00022679"/>
    </source>
</evidence>
<dbReference type="SUPFAM" id="SSF56024">
    <property type="entry name" value="Phospholipase D/nuclease"/>
    <property type="match status" value="1"/>
</dbReference>
<dbReference type="InterPro" id="IPR000182">
    <property type="entry name" value="GNAT_dom"/>
</dbReference>
<dbReference type="InterPro" id="IPR016181">
    <property type="entry name" value="Acyl_CoA_acyltransferase"/>
</dbReference>
<protein>
    <submittedName>
        <fullName evidence="4">GNAT family N-acetyltransferase</fullName>
    </submittedName>
</protein>
<gene>
    <name evidence="4" type="ORF">HQ497_15100</name>
</gene>
<organism evidence="4 5">
    <name type="scientific">SAR86 cluster bacterium</name>
    <dbReference type="NCBI Taxonomy" id="2030880"/>
    <lineage>
        <taxon>Bacteria</taxon>
        <taxon>Pseudomonadati</taxon>
        <taxon>Pseudomonadota</taxon>
        <taxon>Gammaproteobacteria</taxon>
        <taxon>SAR86 cluster</taxon>
    </lineage>
</organism>
<proteinExistence type="predicted"/>
<feature type="domain" description="N-acetyltransferase" evidence="3">
    <location>
        <begin position="166"/>
        <end position="306"/>
    </location>
</feature>
<dbReference type="GO" id="GO:0016747">
    <property type="term" value="F:acyltransferase activity, transferring groups other than amino-acyl groups"/>
    <property type="evidence" value="ECO:0007669"/>
    <property type="project" value="InterPro"/>
</dbReference>
<dbReference type="Gene3D" id="3.40.630.30">
    <property type="match status" value="2"/>
</dbReference>
<evidence type="ECO:0000313" key="4">
    <source>
        <dbReference type="EMBL" id="NQV66684.1"/>
    </source>
</evidence>
<dbReference type="AlphaFoldDB" id="A0A972W0C4"/>